<organism evidence="12 13">
    <name type="scientific">Ameca splendens</name>
    <dbReference type="NCBI Taxonomy" id="208324"/>
    <lineage>
        <taxon>Eukaryota</taxon>
        <taxon>Metazoa</taxon>
        <taxon>Chordata</taxon>
        <taxon>Craniata</taxon>
        <taxon>Vertebrata</taxon>
        <taxon>Euteleostomi</taxon>
        <taxon>Actinopterygii</taxon>
        <taxon>Neopterygii</taxon>
        <taxon>Teleostei</taxon>
        <taxon>Neoteleostei</taxon>
        <taxon>Acanthomorphata</taxon>
        <taxon>Ovalentaria</taxon>
        <taxon>Atherinomorphae</taxon>
        <taxon>Cyprinodontiformes</taxon>
        <taxon>Goodeidae</taxon>
        <taxon>Ameca</taxon>
    </lineage>
</organism>
<feature type="compositionally biased region" description="Acidic residues" evidence="8">
    <location>
        <begin position="484"/>
        <end position="512"/>
    </location>
</feature>
<dbReference type="PANTHER" id="PTHR12730:SF0">
    <property type="entry name" value="PROTEIN SDA1 HOMOLOG"/>
    <property type="match status" value="1"/>
</dbReference>
<dbReference type="Pfam" id="PF21638">
    <property type="entry name" value="SDA1_C"/>
    <property type="match status" value="1"/>
</dbReference>
<reference evidence="12 13" key="1">
    <citation type="submission" date="2021-06" db="EMBL/GenBank/DDBJ databases">
        <authorList>
            <person name="Palmer J.M."/>
        </authorList>
    </citation>
    <scope>NUCLEOTIDE SEQUENCE [LARGE SCALE GENOMIC DNA]</scope>
    <source>
        <strain evidence="12 13">AS_MEX2019</strain>
        <tissue evidence="12">Muscle</tissue>
    </source>
</reference>
<feature type="region of interest" description="Disordered" evidence="8">
    <location>
        <begin position="227"/>
        <end position="258"/>
    </location>
</feature>
<evidence type="ECO:0000313" key="12">
    <source>
        <dbReference type="EMBL" id="MEQ2291018.1"/>
    </source>
</evidence>
<dbReference type="Pfam" id="PF05285">
    <property type="entry name" value="SDA1_dom"/>
    <property type="match status" value="1"/>
</dbReference>
<dbReference type="Pfam" id="PF08158">
    <property type="entry name" value="SDA1_HEAT"/>
    <property type="match status" value="1"/>
</dbReference>
<evidence type="ECO:0000259" key="10">
    <source>
        <dbReference type="Pfam" id="PF08158"/>
    </source>
</evidence>
<dbReference type="Proteomes" id="UP001469553">
    <property type="component" value="Unassembled WGS sequence"/>
</dbReference>
<keyword evidence="3 7" id="KW-0813">Transport</keyword>
<evidence type="ECO:0000256" key="7">
    <source>
        <dbReference type="RuleBase" id="RU365057"/>
    </source>
</evidence>
<keyword evidence="4 7" id="KW-0690">Ribosome biogenesis</keyword>
<feature type="compositionally biased region" description="Basic and acidic residues" evidence="8">
    <location>
        <begin position="238"/>
        <end position="247"/>
    </location>
</feature>
<name>A0ABV0YBX9_9TELE</name>
<evidence type="ECO:0000259" key="9">
    <source>
        <dbReference type="Pfam" id="PF05285"/>
    </source>
</evidence>
<dbReference type="InterPro" id="IPR048292">
    <property type="entry name" value="SDA1_C"/>
</dbReference>
<evidence type="ECO:0000256" key="5">
    <source>
        <dbReference type="ARBA" id="ARBA00022927"/>
    </source>
</evidence>
<dbReference type="PANTHER" id="PTHR12730">
    <property type="entry name" value="HSDA/SDA1-RELATED"/>
    <property type="match status" value="1"/>
</dbReference>
<comment type="caution">
    <text evidence="12">The sequence shown here is derived from an EMBL/GenBank/DDBJ whole genome shotgun (WGS) entry which is preliminary data.</text>
</comment>
<comment type="similarity">
    <text evidence="2 7">Belongs to the SDA1 family.</text>
</comment>
<feature type="region of interest" description="Disordered" evidence="8">
    <location>
        <begin position="484"/>
        <end position="525"/>
    </location>
</feature>
<accession>A0ABV0YBX9</accession>
<proteinExistence type="inferred from homology"/>
<evidence type="ECO:0000256" key="3">
    <source>
        <dbReference type="ARBA" id="ARBA00022448"/>
    </source>
</evidence>
<dbReference type="InterPro" id="IPR012977">
    <property type="entry name" value="SDA1_N"/>
</dbReference>
<evidence type="ECO:0000256" key="8">
    <source>
        <dbReference type="SAM" id="MobiDB-lite"/>
    </source>
</evidence>
<feature type="compositionally biased region" description="Basic and acidic residues" evidence="8">
    <location>
        <begin position="590"/>
        <end position="600"/>
    </location>
</feature>
<dbReference type="InterPro" id="IPR007949">
    <property type="entry name" value="SDA1_MD"/>
</dbReference>
<keyword evidence="13" id="KW-1185">Reference proteome</keyword>
<dbReference type="EMBL" id="JAHRIP010028718">
    <property type="protein sequence ID" value="MEQ2291018.1"/>
    <property type="molecule type" value="Genomic_DNA"/>
</dbReference>
<protein>
    <recommendedName>
        <fullName evidence="7">Protein SDA1</fullName>
    </recommendedName>
</protein>
<feature type="domain" description="SDA1 C-terminal" evidence="11">
    <location>
        <begin position="638"/>
        <end position="683"/>
    </location>
</feature>
<feature type="domain" description="SDA1 N-terminal" evidence="10">
    <location>
        <begin position="62"/>
        <end position="424"/>
    </location>
</feature>
<keyword evidence="5 7" id="KW-0653">Protein transport</keyword>
<keyword evidence="6 7" id="KW-0539">Nucleus</keyword>
<dbReference type="InterPro" id="IPR027312">
    <property type="entry name" value="Sda1"/>
</dbReference>
<comment type="function">
    <text evidence="1 7">Required for 60S pre-ribosomal subunits export to the cytoplasm.</text>
</comment>
<evidence type="ECO:0000259" key="11">
    <source>
        <dbReference type="Pfam" id="PF21638"/>
    </source>
</evidence>
<dbReference type="SUPFAM" id="SSF48371">
    <property type="entry name" value="ARM repeat"/>
    <property type="match status" value="1"/>
</dbReference>
<evidence type="ECO:0000256" key="6">
    <source>
        <dbReference type="ARBA" id="ARBA00023242"/>
    </source>
</evidence>
<comment type="subcellular location">
    <subcellularLocation>
        <location evidence="7">Nucleus</location>
        <location evidence="7">Nucleolus</location>
    </subcellularLocation>
</comment>
<feature type="region of interest" description="Disordered" evidence="8">
    <location>
        <begin position="567"/>
        <end position="668"/>
    </location>
</feature>
<feature type="compositionally biased region" description="Acidic residues" evidence="8">
    <location>
        <begin position="228"/>
        <end position="237"/>
    </location>
</feature>
<sequence>MPGRQSNKLPNNLPQLQNLIKRDSLSYVDEFLQQYRHFQSNVEIFKLQPDKANRELAELVMFLSQVAHCYKQQLSTFPRLLSELLMSYHTVMEPDLRMTFCKALILLRNKDLIDPTGLLELFFELLRCHDKLLRKTLYTHIVTDIKGINAKHKNNKVNTTLQNFMYTMLRDSNPIAAKISLDVMVELYRRNIWNDAKTVNVITTACFSKVTKILVGGMKFFLGKDEDEKNESDSESENEGKSARDLKMSYSTGKKTTKNKKKLEKAMKVLKKHKKKKKPEVFNFSAIHLIHDPQDFSEKLLKQLESSKERFEVKIMMMELISRLVGIHELFLFNFYPFIQRFLQPHQREVTKILLCAAQASHQLVPPEIIEPVIMTIANNFVTDRNSGEVMTVGINAIKEVAGRCPLAINEDLLQDLAQYKTHKDKNVMMSARGLIQLFRNLNPQLLHKKDRGRPTEASTEAKIKDYGELEAKDYIPGAEVLEVEEENKEEEEDEDGWESASISDDDEDGEWIDVHHSSDEDAGEVAEKLQSIPAEERKAKAAAVSGSRLLTQDDFRKIRLAQMAKEVNAAPGKGQKRKMADSDNEEEKGDLLTLRDIEKLHKKPKSDKETRLATAMAGRTDRKEFVRKRTKLNPHASTSNKEKRRKKNFMMMRHSQNVRTKGKRSFREKQLALQAALLKKKKQYK</sequence>
<evidence type="ECO:0000313" key="13">
    <source>
        <dbReference type="Proteomes" id="UP001469553"/>
    </source>
</evidence>
<dbReference type="InterPro" id="IPR016024">
    <property type="entry name" value="ARM-type_fold"/>
</dbReference>
<evidence type="ECO:0000256" key="2">
    <source>
        <dbReference type="ARBA" id="ARBA00005783"/>
    </source>
</evidence>
<feature type="domain" description="SDA1 middle" evidence="9">
    <location>
        <begin position="486"/>
        <end position="619"/>
    </location>
</feature>
<gene>
    <name evidence="12" type="primary">SDAD1</name>
    <name evidence="12" type="ORF">AMECASPLE_009133</name>
</gene>
<evidence type="ECO:0000256" key="1">
    <source>
        <dbReference type="ARBA" id="ARBA00003823"/>
    </source>
</evidence>
<evidence type="ECO:0000256" key="4">
    <source>
        <dbReference type="ARBA" id="ARBA00022517"/>
    </source>
</evidence>